<gene>
    <name evidence="6" type="ORF">TM7x_01705</name>
</gene>
<dbReference type="RefSeq" id="WP_039327321.1">
    <property type="nucleotide sequence ID" value="NZ_CP007496.1"/>
</dbReference>
<evidence type="ECO:0000313" key="7">
    <source>
        <dbReference type="Proteomes" id="UP000030902"/>
    </source>
</evidence>
<dbReference type="InterPro" id="IPR001705">
    <property type="entry name" value="Ribosomal_bL33"/>
</dbReference>
<dbReference type="Proteomes" id="UP000030902">
    <property type="component" value="Chromosome"/>
</dbReference>
<sequence>MAKKNTKRKLIGLVSNLSNHRTYYTTVNTQNRTTKGQGKLTLKKYDPIARQHATYTETKKNLGRNEVKARKS</sequence>
<keyword evidence="2 6" id="KW-0689">Ribosomal protein</keyword>
<dbReference type="NCBIfam" id="TIGR01023">
    <property type="entry name" value="rpmG_bact"/>
    <property type="match status" value="1"/>
</dbReference>
<dbReference type="SUPFAM" id="SSF57829">
    <property type="entry name" value="Zn-binding ribosomal proteins"/>
    <property type="match status" value="1"/>
</dbReference>
<feature type="region of interest" description="Disordered" evidence="5">
    <location>
        <begin position="52"/>
        <end position="72"/>
    </location>
</feature>
<dbReference type="Pfam" id="PF00471">
    <property type="entry name" value="Ribosomal_L33"/>
    <property type="match status" value="1"/>
</dbReference>
<dbReference type="Gene3D" id="2.20.28.120">
    <property type="entry name" value="Ribosomal protein L33"/>
    <property type="match status" value="1"/>
</dbReference>
<reference evidence="6 7" key="1">
    <citation type="journal article" date="2015" name="Proc. Natl. Acad. Sci. U.S.A.">
        <title>Cultivation of a human-associated TM7 phylotype reveals a reduced genome and epibiotic parasitic lifestyle.</title>
        <authorList>
            <person name="He X."/>
            <person name="McLean J.S."/>
            <person name="Edlund A."/>
            <person name="Yooseph S."/>
            <person name="Hall A.P."/>
            <person name="Liu S.Y."/>
            <person name="Dorrestein P.C."/>
            <person name="Esquenazi E."/>
            <person name="Hunter R.C."/>
            <person name="Cheng G."/>
            <person name="Nelson K.E."/>
            <person name="Lux R."/>
            <person name="Shi W."/>
        </authorList>
    </citation>
    <scope>NUCLEOTIDE SEQUENCE [LARGE SCALE GENOMIC DNA]</scope>
    <source>
        <strain evidence="6 7">TM7x</strain>
    </source>
</reference>
<keyword evidence="3" id="KW-0687">Ribonucleoprotein</keyword>
<organism evidence="6 7">
    <name type="scientific">Candidatus Nanosynbacter lyticus</name>
    <dbReference type="NCBI Taxonomy" id="2093824"/>
    <lineage>
        <taxon>Bacteria</taxon>
        <taxon>Candidatus Saccharimonadota</taxon>
        <taxon>Candidatus Saccharimonadia</taxon>
        <taxon>Candidatus Nanosynbacterales</taxon>
        <taxon>Candidatus Nanosynbacteraceae</taxon>
        <taxon>Candidatus Nanosynbacter</taxon>
    </lineage>
</organism>
<dbReference type="GO" id="GO:0005737">
    <property type="term" value="C:cytoplasm"/>
    <property type="evidence" value="ECO:0007669"/>
    <property type="project" value="UniProtKB-ARBA"/>
</dbReference>
<dbReference type="GO" id="GO:1990904">
    <property type="term" value="C:ribonucleoprotein complex"/>
    <property type="evidence" value="ECO:0007669"/>
    <property type="project" value="UniProtKB-KW"/>
</dbReference>
<dbReference type="EMBL" id="CP007496">
    <property type="protein sequence ID" value="AJA06439.1"/>
    <property type="molecule type" value="Genomic_DNA"/>
</dbReference>
<dbReference type="InterPro" id="IPR038584">
    <property type="entry name" value="Ribosomal_bL33_sf"/>
</dbReference>
<accession>A0A6S4GPP0</accession>
<dbReference type="InterPro" id="IPR011332">
    <property type="entry name" value="Ribosomal_zn-bd"/>
</dbReference>
<dbReference type="GO" id="GO:0003735">
    <property type="term" value="F:structural constituent of ribosome"/>
    <property type="evidence" value="ECO:0007669"/>
    <property type="project" value="InterPro"/>
</dbReference>
<feature type="compositionally biased region" description="Basic and acidic residues" evidence="5">
    <location>
        <begin position="57"/>
        <end position="72"/>
    </location>
</feature>
<evidence type="ECO:0000256" key="5">
    <source>
        <dbReference type="SAM" id="MobiDB-lite"/>
    </source>
</evidence>
<dbReference type="AlphaFoldDB" id="A0A6S4GPP0"/>
<evidence type="ECO:0000313" key="6">
    <source>
        <dbReference type="EMBL" id="AJA06439.1"/>
    </source>
</evidence>
<protein>
    <recommendedName>
        <fullName evidence="4">Large ribosomal subunit protein bL33</fullName>
    </recommendedName>
</protein>
<dbReference type="KEGG" id="sox:TM7x_01705"/>
<evidence type="ECO:0000256" key="4">
    <source>
        <dbReference type="ARBA" id="ARBA00035176"/>
    </source>
</evidence>
<dbReference type="GO" id="GO:0005840">
    <property type="term" value="C:ribosome"/>
    <property type="evidence" value="ECO:0007669"/>
    <property type="project" value="UniProtKB-KW"/>
</dbReference>
<name>A0A6S4GPP0_9BACT</name>
<dbReference type="GO" id="GO:0006412">
    <property type="term" value="P:translation"/>
    <property type="evidence" value="ECO:0007669"/>
    <property type="project" value="InterPro"/>
</dbReference>
<evidence type="ECO:0000256" key="3">
    <source>
        <dbReference type="ARBA" id="ARBA00023274"/>
    </source>
</evidence>
<keyword evidence="7" id="KW-1185">Reference proteome</keyword>
<proteinExistence type="inferred from homology"/>
<comment type="similarity">
    <text evidence="1">Belongs to the bacterial ribosomal protein bL33 family.</text>
</comment>
<evidence type="ECO:0000256" key="2">
    <source>
        <dbReference type="ARBA" id="ARBA00022980"/>
    </source>
</evidence>
<evidence type="ECO:0000256" key="1">
    <source>
        <dbReference type="ARBA" id="ARBA00007596"/>
    </source>
</evidence>